<dbReference type="SUPFAM" id="SSF56601">
    <property type="entry name" value="beta-lactamase/transpeptidase-like"/>
    <property type="match status" value="1"/>
</dbReference>
<keyword evidence="9" id="KW-1185">Reference proteome</keyword>
<feature type="domain" description="Beta-lactamase class A catalytic" evidence="7">
    <location>
        <begin position="53"/>
        <end position="274"/>
    </location>
</feature>
<dbReference type="Gene3D" id="3.40.710.10">
    <property type="entry name" value="DD-peptidase/beta-lactamase superfamily"/>
    <property type="match status" value="1"/>
</dbReference>
<evidence type="ECO:0000259" key="7">
    <source>
        <dbReference type="Pfam" id="PF13354"/>
    </source>
</evidence>
<dbReference type="EC" id="3.5.2.6" evidence="3 6"/>
<evidence type="ECO:0000256" key="4">
    <source>
        <dbReference type="ARBA" id="ARBA00022801"/>
    </source>
</evidence>
<dbReference type="AlphaFoldDB" id="A0A7U3ZLR5"/>
<evidence type="ECO:0000313" key="9">
    <source>
        <dbReference type="Proteomes" id="UP000000493"/>
    </source>
</evidence>
<sequence>MYTIKTIPLKTRFLTLFISLTSYCTFGQIESLKQKIRQIVSATDGTLGIGISGLNNRDTLTLNNHVHFAMQSVYKFHLGLAILNQVDQGKLKLNQKILILKKDLLPDTWSPLREKYPNGNVEIPLSELLQFTVAQSDNNGCDILFRIMGGPRVVDNYIKSIGMTDVAIMTTEEQMHKDVKAQFSNWTTPWSAVQLLEKFYQKKILSPASHAFMWQTLTGATTGAQKIKGLLPAGTIVAHKSGLSGVNSEGITAATNDIGIVTLPNGKHFIISTFYSNTKKSDKESDRVIAEVAKAAFDYFSSK</sequence>
<dbReference type="KEGG" id="rsi:Runsl_3159"/>
<dbReference type="Pfam" id="PF13354">
    <property type="entry name" value="Beta-lactamase2"/>
    <property type="match status" value="1"/>
</dbReference>
<keyword evidence="4 6" id="KW-0378">Hydrolase</keyword>
<evidence type="ECO:0000313" key="8">
    <source>
        <dbReference type="EMBL" id="AEI49540.1"/>
    </source>
</evidence>
<dbReference type="InterPro" id="IPR000871">
    <property type="entry name" value="Beta-lactam_class-A"/>
</dbReference>
<evidence type="ECO:0000256" key="1">
    <source>
        <dbReference type="ARBA" id="ARBA00001526"/>
    </source>
</evidence>
<dbReference type="GO" id="GO:0046677">
    <property type="term" value="P:response to antibiotic"/>
    <property type="evidence" value="ECO:0007669"/>
    <property type="project" value="UniProtKB-UniRule"/>
</dbReference>
<dbReference type="Proteomes" id="UP000000493">
    <property type="component" value="Chromosome"/>
</dbReference>
<dbReference type="PROSITE" id="PS00146">
    <property type="entry name" value="BETA_LACTAMASE_A"/>
    <property type="match status" value="1"/>
</dbReference>
<proteinExistence type="inferred from homology"/>
<dbReference type="PANTHER" id="PTHR35333:SF3">
    <property type="entry name" value="BETA-LACTAMASE-TYPE TRANSPEPTIDASE FOLD CONTAINING PROTEIN"/>
    <property type="match status" value="1"/>
</dbReference>
<reference evidence="8 9" key="2">
    <citation type="journal article" date="2012" name="Stand. Genomic Sci.">
        <title>Complete genome sequence of the aquatic bacterium Runella slithyformis type strain (LSU 4(T)).</title>
        <authorList>
            <person name="Copeland A."/>
            <person name="Zhang X."/>
            <person name="Misra M."/>
            <person name="Lapidus A."/>
            <person name="Nolan M."/>
            <person name="Lucas S."/>
            <person name="Deshpande S."/>
            <person name="Cheng J.F."/>
            <person name="Tapia R."/>
            <person name="Goodwin L.A."/>
            <person name="Pitluck S."/>
            <person name="Liolios K."/>
            <person name="Pagani I."/>
            <person name="Ivanova N."/>
            <person name="Mikhailova N."/>
            <person name="Pati A."/>
            <person name="Chen A."/>
            <person name="Palaniappan K."/>
            <person name="Land M."/>
            <person name="Hauser L."/>
            <person name="Pan C."/>
            <person name="Jeffries C.D."/>
            <person name="Detter J.C."/>
            <person name="Brambilla E.M."/>
            <person name="Rohde M."/>
            <person name="Djao O.D."/>
            <person name="Goker M."/>
            <person name="Sikorski J."/>
            <person name="Tindall B.J."/>
            <person name="Woyke T."/>
            <person name="Bristow J."/>
            <person name="Eisen J.A."/>
            <person name="Markowitz V."/>
            <person name="Hugenholtz P."/>
            <person name="Kyrpides N.C."/>
            <person name="Klenk H.P."/>
            <person name="Mavromatis K."/>
        </authorList>
    </citation>
    <scope>NUCLEOTIDE SEQUENCE [LARGE SCALE GENOMIC DNA]</scope>
    <source>
        <strain evidence="9">ATCC 29530 / DSM 19594 / LMG 11500 / NCIMB 11436 / LSU 4</strain>
    </source>
</reference>
<gene>
    <name evidence="8" type="ordered locus">Runsl_3159</name>
</gene>
<evidence type="ECO:0000256" key="6">
    <source>
        <dbReference type="RuleBase" id="RU361140"/>
    </source>
</evidence>
<reference evidence="9" key="1">
    <citation type="submission" date="2011-06" db="EMBL/GenBank/DDBJ databases">
        <title>The complete genome of chromosome of Runella slithyformis DSM 19594.</title>
        <authorList>
            <consortium name="US DOE Joint Genome Institute (JGI-PGF)"/>
            <person name="Lucas S."/>
            <person name="Han J."/>
            <person name="Lapidus A."/>
            <person name="Bruce D."/>
            <person name="Goodwin L."/>
            <person name="Pitluck S."/>
            <person name="Peters L."/>
            <person name="Kyrpides N."/>
            <person name="Mavromatis K."/>
            <person name="Ivanova N."/>
            <person name="Ovchinnikova G."/>
            <person name="Zhang X."/>
            <person name="Misra M."/>
            <person name="Detter J.C."/>
            <person name="Tapia R."/>
            <person name="Han C."/>
            <person name="Land M."/>
            <person name="Hauser L."/>
            <person name="Markowitz V."/>
            <person name="Cheng J.-F."/>
            <person name="Hugenholtz P."/>
            <person name="Woyke T."/>
            <person name="Wu D."/>
            <person name="Tindall B."/>
            <person name="Faehrich R."/>
            <person name="Brambilla E."/>
            <person name="Klenk H.-P."/>
            <person name="Eisen J.A."/>
        </authorList>
    </citation>
    <scope>NUCLEOTIDE SEQUENCE [LARGE SCALE GENOMIC DNA]</scope>
    <source>
        <strain evidence="9">ATCC 29530 / DSM 19594 / LMG 11500 / NCIMB 11436 / LSU 4</strain>
    </source>
</reference>
<dbReference type="RefSeq" id="WP_013928847.1">
    <property type="nucleotide sequence ID" value="NC_015703.1"/>
</dbReference>
<dbReference type="EMBL" id="CP002859">
    <property type="protein sequence ID" value="AEI49540.1"/>
    <property type="molecule type" value="Genomic_DNA"/>
</dbReference>
<name>A0A7U3ZLR5_RUNSL</name>
<comment type="catalytic activity">
    <reaction evidence="1 6">
        <text>a beta-lactam + H2O = a substituted beta-amino acid</text>
        <dbReference type="Rhea" id="RHEA:20401"/>
        <dbReference type="ChEBI" id="CHEBI:15377"/>
        <dbReference type="ChEBI" id="CHEBI:35627"/>
        <dbReference type="ChEBI" id="CHEBI:140347"/>
        <dbReference type="EC" id="3.5.2.6"/>
    </reaction>
</comment>
<protein>
    <recommendedName>
        <fullName evidence="3 6">Beta-lactamase</fullName>
        <ecNumber evidence="3 6">3.5.2.6</ecNumber>
    </recommendedName>
</protein>
<dbReference type="GO" id="GO:0008800">
    <property type="term" value="F:beta-lactamase activity"/>
    <property type="evidence" value="ECO:0007669"/>
    <property type="project" value="UniProtKB-UniRule"/>
</dbReference>
<dbReference type="PRINTS" id="PR00118">
    <property type="entry name" value="BLACTAMASEA"/>
</dbReference>
<dbReference type="PANTHER" id="PTHR35333">
    <property type="entry name" value="BETA-LACTAMASE"/>
    <property type="match status" value="1"/>
</dbReference>
<organism evidence="8 9">
    <name type="scientific">Runella slithyformis (strain ATCC 29530 / DSM 19594 / LMG 11500 / NCIMB 11436 / LSU 4)</name>
    <dbReference type="NCBI Taxonomy" id="761193"/>
    <lineage>
        <taxon>Bacteria</taxon>
        <taxon>Pseudomonadati</taxon>
        <taxon>Bacteroidota</taxon>
        <taxon>Cytophagia</taxon>
        <taxon>Cytophagales</taxon>
        <taxon>Spirosomataceae</taxon>
        <taxon>Runella</taxon>
    </lineage>
</organism>
<dbReference type="InterPro" id="IPR045155">
    <property type="entry name" value="Beta-lactam_cat"/>
</dbReference>
<dbReference type="NCBIfam" id="NF012099">
    <property type="entry name" value="SubclassA2"/>
    <property type="match status" value="1"/>
</dbReference>
<comment type="similarity">
    <text evidence="2 6">Belongs to the class-A beta-lactamase family.</text>
</comment>
<keyword evidence="5 6" id="KW-0046">Antibiotic resistance</keyword>
<evidence type="ECO:0000256" key="2">
    <source>
        <dbReference type="ARBA" id="ARBA00009009"/>
    </source>
</evidence>
<dbReference type="InterPro" id="IPR023650">
    <property type="entry name" value="Beta-lactam_class-A_AS"/>
</dbReference>
<dbReference type="NCBIfam" id="NF033103">
    <property type="entry name" value="bla_class_A"/>
    <property type="match status" value="1"/>
</dbReference>
<evidence type="ECO:0000256" key="5">
    <source>
        <dbReference type="ARBA" id="ARBA00023251"/>
    </source>
</evidence>
<evidence type="ECO:0000256" key="3">
    <source>
        <dbReference type="ARBA" id="ARBA00012865"/>
    </source>
</evidence>
<dbReference type="GO" id="GO:0030655">
    <property type="term" value="P:beta-lactam antibiotic catabolic process"/>
    <property type="evidence" value="ECO:0007669"/>
    <property type="project" value="InterPro"/>
</dbReference>
<accession>A0A7U3ZLR5</accession>
<dbReference type="InterPro" id="IPR012338">
    <property type="entry name" value="Beta-lactam/transpept-like"/>
</dbReference>